<dbReference type="Proteomes" id="UP000196475">
    <property type="component" value="Unassembled WGS sequence"/>
</dbReference>
<evidence type="ECO:0000256" key="1">
    <source>
        <dbReference type="ARBA" id="ARBA00022500"/>
    </source>
</evidence>
<keyword evidence="1" id="KW-0145">Chemotaxis</keyword>
<dbReference type="GO" id="GO:0006935">
    <property type="term" value="P:chemotaxis"/>
    <property type="evidence" value="ECO:0007669"/>
    <property type="project" value="UniProtKB-KW"/>
</dbReference>
<proteinExistence type="predicted"/>
<dbReference type="InterPro" id="IPR028976">
    <property type="entry name" value="CheC-like_sf"/>
</dbReference>
<dbReference type="CDD" id="cd17909">
    <property type="entry name" value="CheC_ClassI"/>
    <property type="match status" value="1"/>
</dbReference>
<feature type="domain" description="CheC-like protein" evidence="3">
    <location>
        <begin position="11"/>
        <end position="44"/>
    </location>
</feature>
<evidence type="ECO:0000313" key="4">
    <source>
        <dbReference type="EMBL" id="OUM88362.1"/>
    </source>
</evidence>
<dbReference type="InterPro" id="IPR050992">
    <property type="entry name" value="CheZ_family_phosphatases"/>
</dbReference>
<dbReference type="Gene3D" id="3.40.1550.10">
    <property type="entry name" value="CheC-like"/>
    <property type="match status" value="1"/>
</dbReference>
<dbReference type="EMBL" id="LZRT01000062">
    <property type="protein sequence ID" value="OUM88362.1"/>
    <property type="molecule type" value="Genomic_DNA"/>
</dbReference>
<dbReference type="Pfam" id="PF04509">
    <property type="entry name" value="CheC"/>
    <property type="match status" value="2"/>
</dbReference>
<comment type="caution">
    <text evidence="4">The sequence shown here is derived from an EMBL/GenBank/DDBJ whole genome shotgun (WGS) entry which is preliminary data.</text>
</comment>
<dbReference type="PANTHER" id="PTHR43693:SF1">
    <property type="entry name" value="PROTEIN PHOSPHATASE CHEZ"/>
    <property type="match status" value="1"/>
</dbReference>
<evidence type="ECO:0000259" key="3">
    <source>
        <dbReference type="Pfam" id="PF04509"/>
    </source>
</evidence>
<feature type="domain" description="CheC-like protein" evidence="3">
    <location>
        <begin position="107"/>
        <end position="144"/>
    </location>
</feature>
<dbReference type="PANTHER" id="PTHR43693">
    <property type="entry name" value="PROTEIN PHOSPHATASE CHEZ"/>
    <property type="match status" value="1"/>
</dbReference>
<organism evidence="4 5">
    <name type="scientific">Bacillus thermozeamaize</name>
    <dbReference type="NCBI Taxonomy" id="230954"/>
    <lineage>
        <taxon>Bacteria</taxon>
        <taxon>Bacillati</taxon>
        <taxon>Bacillota</taxon>
        <taxon>Bacilli</taxon>
        <taxon>Bacillales</taxon>
        <taxon>Bacillaceae</taxon>
        <taxon>Bacillus</taxon>
    </lineage>
</organism>
<keyword evidence="2" id="KW-0378">Hydrolase</keyword>
<reference evidence="5" key="1">
    <citation type="submission" date="2016-06" db="EMBL/GenBank/DDBJ databases">
        <authorList>
            <person name="Nascimento L."/>
            <person name="Pereira R.V."/>
            <person name="Martins L.F."/>
            <person name="Quaggio R.B."/>
            <person name="Silva A.M."/>
            <person name="Setubal J.C."/>
        </authorList>
    </citation>
    <scope>NUCLEOTIDE SEQUENCE [LARGE SCALE GENOMIC DNA]</scope>
</reference>
<sequence>MNPPERQDFRLDVLRELGNIGSGRAATALSQLLNRRIQMKVPQVQVMTFSELLDARGGADMPVATVVIDIQGDVEGRMFFMQDIRSVERVIEVVLGERDGIEKLSEMAYSLLFEMGNILVSSYFSALSDLTGLRMSVTVPRVSIDMLGAILGEGLAEMEQLENKAIVIDAEIIEGQGRFEGAFCFIPIPSSMDVLFGALGV</sequence>
<evidence type="ECO:0000313" key="5">
    <source>
        <dbReference type="Proteomes" id="UP000196475"/>
    </source>
</evidence>
<dbReference type="SUPFAM" id="SSF103039">
    <property type="entry name" value="CheC-like"/>
    <property type="match status" value="1"/>
</dbReference>
<evidence type="ECO:0000256" key="2">
    <source>
        <dbReference type="ARBA" id="ARBA00022801"/>
    </source>
</evidence>
<protein>
    <recommendedName>
        <fullName evidence="3">CheC-like protein domain-containing protein</fullName>
    </recommendedName>
</protein>
<dbReference type="InterPro" id="IPR007597">
    <property type="entry name" value="CheC"/>
</dbReference>
<name>A0A1Y3PLY2_9BACI</name>
<dbReference type="AlphaFoldDB" id="A0A1Y3PLY2"/>
<accession>A0A1Y3PLY2</accession>
<dbReference type="GO" id="GO:0016787">
    <property type="term" value="F:hydrolase activity"/>
    <property type="evidence" value="ECO:0007669"/>
    <property type="project" value="UniProtKB-KW"/>
</dbReference>
<gene>
    <name evidence="4" type="ORF">BAA01_08300</name>
</gene>